<name>A0ABP0GLX7_CLALP</name>
<dbReference type="EMBL" id="CAWYQH010000119">
    <property type="protein sequence ID" value="CAK8691649.1"/>
    <property type="molecule type" value="Genomic_DNA"/>
</dbReference>
<reference evidence="1 2" key="1">
    <citation type="submission" date="2024-02" db="EMBL/GenBank/DDBJ databases">
        <authorList>
            <person name="Daric V."/>
            <person name="Darras S."/>
        </authorList>
    </citation>
    <scope>NUCLEOTIDE SEQUENCE [LARGE SCALE GENOMIC DNA]</scope>
</reference>
<dbReference type="Proteomes" id="UP001642483">
    <property type="component" value="Unassembled WGS sequence"/>
</dbReference>
<comment type="caution">
    <text evidence="1">The sequence shown here is derived from an EMBL/GenBank/DDBJ whole genome shotgun (WGS) entry which is preliminary data.</text>
</comment>
<keyword evidence="2" id="KW-1185">Reference proteome</keyword>
<accession>A0ABP0GLX7</accession>
<organism evidence="1 2">
    <name type="scientific">Clavelina lepadiformis</name>
    <name type="common">Light-bulb sea squirt</name>
    <name type="synonym">Ascidia lepadiformis</name>
    <dbReference type="NCBI Taxonomy" id="159417"/>
    <lineage>
        <taxon>Eukaryota</taxon>
        <taxon>Metazoa</taxon>
        <taxon>Chordata</taxon>
        <taxon>Tunicata</taxon>
        <taxon>Ascidiacea</taxon>
        <taxon>Aplousobranchia</taxon>
        <taxon>Clavelinidae</taxon>
        <taxon>Clavelina</taxon>
    </lineage>
</organism>
<sequence>MNVHNLQAFKRLIAYIFTLQELALMAMEHAIAEFDKGAAFPLDLHFQQDVIKFVLQQTEEGTLTSRFAISIRVELEEIENLRLIQEKIKDASTLIITCPSSDETN</sequence>
<protein>
    <submittedName>
        <fullName evidence="1">Uncharacterized protein</fullName>
    </submittedName>
</protein>
<proteinExistence type="predicted"/>
<evidence type="ECO:0000313" key="2">
    <source>
        <dbReference type="Proteomes" id="UP001642483"/>
    </source>
</evidence>
<evidence type="ECO:0000313" key="1">
    <source>
        <dbReference type="EMBL" id="CAK8691649.1"/>
    </source>
</evidence>
<gene>
    <name evidence="1" type="ORF">CVLEPA_LOCUS24412</name>
</gene>